<evidence type="ECO:0000313" key="3">
    <source>
        <dbReference type="Proteomes" id="UP000219356"/>
    </source>
</evidence>
<accession>A0A285NYK5</accession>
<evidence type="ECO:0000256" key="1">
    <source>
        <dbReference type="SAM" id="Phobius"/>
    </source>
</evidence>
<feature type="transmembrane region" description="Helical" evidence="1">
    <location>
        <begin position="7"/>
        <end position="24"/>
    </location>
</feature>
<dbReference type="AlphaFoldDB" id="A0A285NYK5"/>
<protein>
    <submittedName>
        <fullName evidence="2">Uncharacterized protein</fullName>
    </submittedName>
</protein>
<dbReference type="EMBL" id="OBEK01000003">
    <property type="protein sequence ID" value="SNZ14565.1"/>
    <property type="molecule type" value="Genomic_DNA"/>
</dbReference>
<name>A0A285NYK5_9BACI</name>
<proteinExistence type="predicted"/>
<organism evidence="2 3">
    <name type="scientific">Terribacillus aidingensis</name>
    <dbReference type="NCBI Taxonomy" id="586416"/>
    <lineage>
        <taxon>Bacteria</taxon>
        <taxon>Bacillati</taxon>
        <taxon>Bacillota</taxon>
        <taxon>Bacilli</taxon>
        <taxon>Bacillales</taxon>
        <taxon>Bacillaceae</taxon>
        <taxon>Terribacillus</taxon>
    </lineage>
</organism>
<reference evidence="3" key="1">
    <citation type="submission" date="2017-09" db="EMBL/GenBank/DDBJ databases">
        <authorList>
            <person name="Varghese N."/>
            <person name="Submissions S."/>
        </authorList>
    </citation>
    <scope>NUCLEOTIDE SEQUENCE [LARGE SCALE GENOMIC DNA]</scope>
    <source>
        <strain evidence="3">CGMCC 1.8913</strain>
    </source>
</reference>
<keyword evidence="1" id="KW-0472">Membrane</keyword>
<evidence type="ECO:0000313" key="2">
    <source>
        <dbReference type="EMBL" id="SNZ14565.1"/>
    </source>
</evidence>
<keyword evidence="1" id="KW-0812">Transmembrane</keyword>
<dbReference type="Proteomes" id="UP000219356">
    <property type="component" value="Unassembled WGS sequence"/>
</dbReference>
<gene>
    <name evidence="2" type="ORF">SAMN05421503_2487</name>
</gene>
<sequence>MPNIIMALLMSFIALTVANFLYVLTRGEQLILSTVTMLLCLYLLDTRFK</sequence>
<keyword evidence="1" id="KW-1133">Transmembrane helix</keyword>
<keyword evidence="3" id="KW-1185">Reference proteome</keyword>
<feature type="transmembrane region" description="Helical" evidence="1">
    <location>
        <begin position="30"/>
        <end position="48"/>
    </location>
</feature>